<reference evidence="2" key="1">
    <citation type="submission" date="2018-04" db="EMBL/GenBank/DDBJ databases">
        <authorList>
            <person name="Cornet L."/>
        </authorList>
    </citation>
    <scope>NUCLEOTIDE SEQUENCE [LARGE SCALE GENOMIC DNA]</scope>
</reference>
<evidence type="ECO:0000313" key="2">
    <source>
        <dbReference type="Proteomes" id="UP000249354"/>
    </source>
</evidence>
<dbReference type="AlphaFoldDB" id="A0A2W4U5W8"/>
<accession>A0A2W4U5W8</accession>
<protein>
    <submittedName>
        <fullName evidence="1">Uncharacterized protein</fullName>
    </submittedName>
</protein>
<proteinExistence type="predicted"/>
<reference evidence="1 2" key="2">
    <citation type="submission" date="2018-06" db="EMBL/GenBank/DDBJ databases">
        <title>Metagenomic assembly of (sub)arctic Cyanobacteria and their associated microbiome from non-axenic cultures.</title>
        <authorList>
            <person name="Baurain D."/>
        </authorList>
    </citation>
    <scope>NUCLEOTIDE SEQUENCE [LARGE SCALE GENOMIC DNA]</scope>
    <source>
        <strain evidence="1">ULC129bin1</strain>
    </source>
</reference>
<name>A0A2W4U5W8_9CYAN</name>
<evidence type="ECO:0000313" key="1">
    <source>
        <dbReference type="EMBL" id="PZO14597.1"/>
    </source>
</evidence>
<comment type="caution">
    <text evidence="1">The sequence shown here is derived from an EMBL/GenBank/DDBJ whole genome shotgun (WGS) entry which is preliminary data.</text>
</comment>
<dbReference type="Proteomes" id="UP000249354">
    <property type="component" value="Unassembled WGS sequence"/>
</dbReference>
<sequence>MQSFESDMASGMSYELLAKHHKDFLIPWWSTEQLVANMRMLDDANIGPFANRERLLSPTDQ</sequence>
<organism evidence="1 2">
    <name type="scientific">Leptolyngbya foveolarum</name>
    <dbReference type="NCBI Taxonomy" id="47253"/>
    <lineage>
        <taxon>Bacteria</taxon>
        <taxon>Bacillati</taxon>
        <taxon>Cyanobacteriota</taxon>
        <taxon>Cyanophyceae</taxon>
        <taxon>Leptolyngbyales</taxon>
        <taxon>Leptolyngbyaceae</taxon>
        <taxon>Leptolyngbya group</taxon>
        <taxon>Leptolyngbya</taxon>
    </lineage>
</organism>
<gene>
    <name evidence="1" type="ORF">DCF25_14780</name>
</gene>
<dbReference type="EMBL" id="QBMC01000106">
    <property type="protein sequence ID" value="PZO14597.1"/>
    <property type="molecule type" value="Genomic_DNA"/>
</dbReference>